<organism evidence="2 3">
    <name type="scientific">Sodiomyces alkalinus (strain CBS 110278 / VKM F-3762 / F11)</name>
    <name type="common">Alkaliphilic filamentous fungus</name>
    <dbReference type="NCBI Taxonomy" id="1314773"/>
    <lineage>
        <taxon>Eukaryota</taxon>
        <taxon>Fungi</taxon>
        <taxon>Dikarya</taxon>
        <taxon>Ascomycota</taxon>
        <taxon>Pezizomycotina</taxon>
        <taxon>Sordariomycetes</taxon>
        <taxon>Hypocreomycetidae</taxon>
        <taxon>Glomerellales</taxon>
        <taxon>Plectosphaerellaceae</taxon>
        <taxon>Sodiomyces</taxon>
    </lineage>
</organism>
<reference evidence="2 3" key="1">
    <citation type="journal article" date="2018" name="Mol. Ecol.">
        <title>The obligate alkalophilic soda-lake fungus Sodiomyces alkalinus has shifted to a protein diet.</title>
        <authorList>
            <person name="Grum-Grzhimaylo A.A."/>
            <person name="Falkoski D.L."/>
            <person name="van den Heuvel J."/>
            <person name="Valero-Jimenez C.A."/>
            <person name="Min B."/>
            <person name="Choi I.G."/>
            <person name="Lipzen A."/>
            <person name="Daum C.G."/>
            <person name="Aanen D.K."/>
            <person name="Tsang A."/>
            <person name="Henrissat B."/>
            <person name="Bilanenko E.N."/>
            <person name="de Vries R.P."/>
            <person name="van Kan J.A.L."/>
            <person name="Grigoriev I.V."/>
            <person name="Debets A.J.M."/>
        </authorList>
    </citation>
    <scope>NUCLEOTIDE SEQUENCE [LARGE SCALE GENOMIC DNA]</scope>
    <source>
        <strain evidence="2 3">F11</strain>
    </source>
</reference>
<dbReference type="OrthoDB" id="3519533at2759"/>
<evidence type="ECO:0000313" key="2">
    <source>
        <dbReference type="EMBL" id="ROT36880.1"/>
    </source>
</evidence>
<dbReference type="GeneID" id="39582876"/>
<evidence type="ECO:0000313" key="3">
    <source>
        <dbReference type="Proteomes" id="UP000272025"/>
    </source>
</evidence>
<feature type="compositionally biased region" description="Low complexity" evidence="1">
    <location>
        <begin position="179"/>
        <end position="193"/>
    </location>
</feature>
<accession>A0A3N2PQY3</accession>
<feature type="region of interest" description="Disordered" evidence="1">
    <location>
        <begin position="107"/>
        <end position="212"/>
    </location>
</feature>
<gene>
    <name evidence="2" type="ORF">SODALDRAFT_361706</name>
</gene>
<feature type="region of interest" description="Disordered" evidence="1">
    <location>
        <begin position="1"/>
        <end position="34"/>
    </location>
</feature>
<evidence type="ECO:0000256" key="1">
    <source>
        <dbReference type="SAM" id="MobiDB-lite"/>
    </source>
</evidence>
<name>A0A3N2PQY3_SODAK</name>
<feature type="region of interest" description="Disordered" evidence="1">
    <location>
        <begin position="246"/>
        <end position="268"/>
    </location>
</feature>
<protein>
    <submittedName>
        <fullName evidence="2">Uncharacterized protein</fullName>
    </submittedName>
</protein>
<dbReference type="RefSeq" id="XP_028464686.1">
    <property type="nucleotide sequence ID" value="XM_028614398.1"/>
</dbReference>
<dbReference type="AlphaFoldDB" id="A0A3N2PQY3"/>
<dbReference type="Proteomes" id="UP000272025">
    <property type="component" value="Unassembled WGS sequence"/>
</dbReference>
<keyword evidence="3" id="KW-1185">Reference proteome</keyword>
<proteinExistence type="predicted"/>
<feature type="compositionally biased region" description="Low complexity" evidence="1">
    <location>
        <begin position="112"/>
        <end position="126"/>
    </location>
</feature>
<dbReference type="EMBL" id="ML119058">
    <property type="protein sequence ID" value="ROT36880.1"/>
    <property type="molecule type" value="Genomic_DNA"/>
</dbReference>
<sequence length="268" mass="29564">MQSPFAADLEHPTSSGPKCTSKRVAPKFPKDPPPYVSRNLTFFLEKERFVHFVLPQTKPQQRAPTASYQIMETLQLAQMLADLSSLNAAEPDAAAALVTANKTIEKTEKQHQTQFPTDQQQQQQYQHSLAARHLSDDPSRISPPSQGHSRHHSRSGTGHNTPALFDKFGRRILTSPPLTRTNSSPGSGSGTPRRGSDVEEPPAAAGSGDVDRASTLMTLYEIRTKLKQQDNRSLVKAREKIAELAARQQAQAQKEGENGQGSRYTYPK</sequence>